<dbReference type="GO" id="GO:0031469">
    <property type="term" value="C:bacterial microcompartment"/>
    <property type="evidence" value="ECO:0007669"/>
    <property type="project" value="UniProtKB-SubCell"/>
</dbReference>
<comment type="similarity">
    <text evidence="3">Belongs to the bacterial microcompartments protein family.</text>
</comment>
<dbReference type="SMART" id="SM00877">
    <property type="entry name" value="BMC"/>
    <property type="match status" value="1"/>
</dbReference>
<keyword evidence="2" id="KW-1283">Bacterial microcompartment</keyword>
<dbReference type="OrthoDB" id="9812608at2"/>
<dbReference type="AlphaFoldDB" id="A0A1D8GPM4"/>
<dbReference type="KEGG" id="gfe:Gferi_26040"/>
<dbReference type="InterPro" id="IPR050575">
    <property type="entry name" value="BMC_shell"/>
</dbReference>
<organism evidence="5 6">
    <name type="scientific">Geosporobacter ferrireducens</name>
    <dbReference type="NCBI Taxonomy" id="1424294"/>
    <lineage>
        <taxon>Bacteria</taxon>
        <taxon>Bacillati</taxon>
        <taxon>Bacillota</taxon>
        <taxon>Clostridia</taxon>
        <taxon>Peptostreptococcales</taxon>
        <taxon>Thermotaleaceae</taxon>
        <taxon>Geosporobacter</taxon>
    </lineage>
</organism>
<sequence>MSKLALGIIETVGLAAAVEAADAAVKSANVILIGYELSKGGGMVTIKFEGDVGAVKAAVEAGCAAAERINKVWSKQVIPRPHEEIDKLIRTEETVGLAGDTQPVSSEEKAIEEKAEEVILEGEEEKSLQLEEVPLEDELEILVSTEICNLCKDPKCPRRKGDLKTLCIHYDEKGEEE</sequence>
<accession>A0A1D8GPM4</accession>
<protein>
    <recommendedName>
        <fullName evidence="4">BMC domain-containing protein</fullName>
    </recommendedName>
</protein>
<dbReference type="Proteomes" id="UP000095743">
    <property type="component" value="Chromosome"/>
</dbReference>
<name>A0A1D8GPM4_9FIRM</name>
<dbReference type="InterPro" id="IPR044872">
    <property type="entry name" value="CcmK/CsoS1_BMC"/>
</dbReference>
<evidence type="ECO:0000256" key="2">
    <source>
        <dbReference type="ARBA" id="ARBA00024446"/>
    </source>
</evidence>
<reference evidence="5 6" key="1">
    <citation type="submission" date="2016-09" db="EMBL/GenBank/DDBJ databases">
        <title>Genomic analysis reveals versatility of anaerobic energy metabolism of Geosporobacter ferrireducens IRF9 of phylum Firmicutes.</title>
        <authorList>
            <person name="Kim S.-J."/>
        </authorList>
    </citation>
    <scope>NUCLEOTIDE SEQUENCE [LARGE SCALE GENOMIC DNA]</scope>
    <source>
        <strain evidence="5 6">IRF9</strain>
    </source>
</reference>
<dbReference type="InterPro" id="IPR037233">
    <property type="entry name" value="CcmK-like_sf"/>
</dbReference>
<evidence type="ECO:0000313" key="6">
    <source>
        <dbReference type="Proteomes" id="UP000095743"/>
    </source>
</evidence>
<gene>
    <name evidence="5" type="ORF">Gferi_26040</name>
</gene>
<feature type="domain" description="BMC" evidence="4">
    <location>
        <begin position="5"/>
        <end position="90"/>
    </location>
</feature>
<dbReference type="Pfam" id="PF00936">
    <property type="entry name" value="BMC"/>
    <property type="match status" value="1"/>
</dbReference>
<dbReference type="CDD" id="cd07045">
    <property type="entry name" value="BMC_CcmK_like"/>
    <property type="match status" value="1"/>
</dbReference>
<dbReference type="PROSITE" id="PS51930">
    <property type="entry name" value="BMC_2"/>
    <property type="match status" value="1"/>
</dbReference>
<keyword evidence="6" id="KW-1185">Reference proteome</keyword>
<evidence type="ECO:0000313" key="5">
    <source>
        <dbReference type="EMBL" id="AOT72714.1"/>
    </source>
</evidence>
<evidence type="ECO:0000256" key="3">
    <source>
        <dbReference type="PROSITE-ProRule" id="PRU01278"/>
    </source>
</evidence>
<dbReference type="STRING" id="1424294.Gferi_26040"/>
<dbReference type="EMBL" id="CP017269">
    <property type="protein sequence ID" value="AOT72714.1"/>
    <property type="molecule type" value="Genomic_DNA"/>
</dbReference>
<dbReference type="SUPFAM" id="SSF143414">
    <property type="entry name" value="CcmK-like"/>
    <property type="match status" value="1"/>
</dbReference>
<comment type="subcellular location">
    <subcellularLocation>
        <location evidence="1">Bacterial microcompartment</location>
    </subcellularLocation>
</comment>
<evidence type="ECO:0000256" key="1">
    <source>
        <dbReference type="ARBA" id="ARBA00024322"/>
    </source>
</evidence>
<dbReference type="Gene3D" id="3.30.70.1710">
    <property type="match status" value="1"/>
</dbReference>
<dbReference type="PANTHER" id="PTHR33941">
    <property type="entry name" value="PROPANEDIOL UTILIZATION PROTEIN PDUA"/>
    <property type="match status" value="1"/>
</dbReference>
<dbReference type="InterPro" id="IPR000249">
    <property type="entry name" value="BMC_dom"/>
</dbReference>
<evidence type="ECO:0000259" key="4">
    <source>
        <dbReference type="PROSITE" id="PS51930"/>
    </source>
</evidence>
<proteinExistence type="inferred from homology"/>
<dbReference type="PANTHER" id="PTHR33941:SF11">
    <property type="entry name" value="BACTERIAL MICROCOMPARTMENT SHELL PROTEIN PDUJ"/>
    <property type="match status" value="1"/>
</dbReference>